<evidence type="ECO:0000313" key="2">
    <source>
        <dbReference type="EMBL" id="MBP0723616.1"/>
    </source>
</evidence>
<organism evidence="2 3">
    <name type="scientific">Gottfriedia endophytica</name>
    <dbReference type="NCBI Taxonomy" id="2820819"/>
    <lineage>
        <taxon>Bacteria</taxon>
        <taxon>Bacillati</taxon>
        <taxon>Bacillota</taxon>
        <taxon>Bacilli</taxon>
        <taxon>Bacillales</taxon>
        <taxon>Bacillaceae</taxon>
        <taxon>Gottfriedia</taxon>
    </lineage>
</organism>
<evidence type="ECO:0000259" key="1">
    <source>
        <dbReference type="PROSITE" id="PS50887"/>
    </source>
</evidence>
<comment type="caution">
    <text evidence="2">The sequence shown here is derived from an EMBL/GenBank/DDBJ whole genome shotgun (WGS) entry which is preliminary data.</text>
</comment>
<dbReference type="RefSeq" id="WP_209401163.1">
    <property type="nucleotide sequence ID" value="NZ_JAGIYQ010000001.1"/>
</dbReference>
<dbReference type="Gene3D" id="3.30.450.20">
    <property type="entry name" value="PAS domain"/>
    <property type="match status" value="1"/>
</dbReference>
<dbReference type="SUPFAM" id="SSF55785">
    <property type="entry name" value="PYP-like sensor domain (PAS domain)"/>
    <property type="match status" value="1"/>
</dbReference>
<dbReference type="PANTHER" id="PTHR45138:SF23">
    <property type="entry name" value="SIGNALING PROTEIN"/>
    <property type="match status" value="1"/>
</dbReference>
<dbReference type="NCBIfam" id="TIGR00254">
    <property type="entry name" value="GGDEF"/>
    <property type="match status" value="1"/>
</dbReference>
<dbReference type="Pfam" id="PF00990">
    <property type="entry name" value="GGDEF"/>
    <property type="match status" value="1"/>
</dbReference>
<dbReference type="InterPro" id="IPR043128">
    <property type="entry name" value="Rev_trsase/Diguanyl_cyclase"/>
</dbReference>
<dbReference type="SUPFAM" id="SSF55073">
    <property type="entry name" value="Nucleotide cyclase"/>
    <property type="match status" value="1"/>
</dbReference>
<dbReference type="InterPro" id="IPR013655">
    <property type="entry name" value="PAS_fold_3"/>
</dbReference>
<dbReference type="GO" id="GO:0052621">
    <property type="term" value="F:diguanylate cyclase activity"/>
    <property type="evidence" value="ECO:0007669"/>
    <property type="project" value="TreeGrafter"/>
</dbReference>
<dbReference type="CDD" id="cd01949">
    <property type="entry name" value="GGDEF"/>
    <property type="match status" value="1"/>
</dbReference>
<dbReference type="GO" id="GO:0043709">
    <property type="term" value="P:cell adhesion involved in single-species biofilm formation"/>
    <property type="evidence" value="ECO:0007669"/>
    <property type="project" value="TreeGrafter"/>
</dbReference>
<evidence type="ECO:0000313" key="3">
    <source>
        <dbReference type="Proteomes" id="UP000682134"/>
    </source>
</evidence>
<dbReference type="GO" id="GO:1902201">
    <property type="term" value="P:negative regulation of bacterial-type flagellum-dependent cell motility"/>
    <property type="evidence" value="ECO:0007669"/>
    <property type="project" value="TreeGrafter"/>
</dbReference>
<reference evidence="2" key="1">
    <citation type="submission" date="2021-04" db="EMBL/GenBank/DDBJ databases">
        <title>Genome seq and assembly of Bacillus sp.</title>
        <authorList>
            <person name="Chhetri G."/>
        </authorList>
    </citation>
    <scope>NUCLEOTIDE SEQUENCE</scope>
    <source>
        <strain evidence="2">RG28</strain>
    </source>
</reference>
<dbReference type="Pfam" id="PF08447">
    <property type="entry name" value="PAS_3"/>
    <property type="match status" value="1"/>
</dbReference>
<sequence length="325" mass="38111">MRGVILILGITIVCIICYKIFRKLWVEVIQKVIHLRTIVELVGNSRDIIYYCKLKPTLKFRYLSPSIETILGRNLIEKSMKNPYILFERVHPDDYYLLEKKLAGEIDYSKPLIIRWKNDKGKYIWFEEYATPIFKYGEVVALQGIIRNIDNKVLLQQKLEYKASHDSLTKLFNREYFETKIKLYNKHKDVPIAIVICDLDELKYMNDQYGHKMGDKLIKATAKLLKSFSNDEVVVARIGGDEFAILLANTNPSQIESFLEKVKNEIEIFNHHHCDVFKIKISTGYAYNQSSLGKMEELFVEADNKMYEEKNKKPSSRYRQLVSVD</sequence>
<dbReference type="InterPro" id="IPR029787">
    <property type="entry name" value="Nucleotide_cyclase"/>
</dbReference>
<feature type="domain" description="GGDEF" evidence="1">
    <location>
        <begin position="190"/>
        <end position="324"/>
    </location>
</feature>
<name>A0A940SHL2_9BACI</name>
<protein>
    <submittedName>
        <fullName evidence="2">Sensor domain-containing diguanylate cyclase</fullName>
    </submittedName>
</protein>
<dbReference type="PANTHER" id="PTHR45138">
    <property type="entry name" value="REGULATORY COMPONENTS OF SENSORY TRANSDUCTION SYSTEM"/>
    <property type="match status" value="1"/>
</dbReference>
<dbReference type="Gene3D" id="3.30.70.270">
    <property type="match status" value="1"/>
</dbReference>
<dbReference type="PROSITE" id="PS50887">
    <property type="entry name" value="GGDEF"/>
    <property type="match status" value="1"/>
</dbReference>
<dbReference type="InterPro" id="IPR035965">
    <property type="entry name" value="PAS-like_dom_sf"/>
</dbReference>
<dbReference type="NCBIfam" id="TIGR00229">
    <property type="entry name" value="sensory_box"/>
    <property type="match status" value="1"/>
</dbReference>
<dbReference type="Proteomes" id="UP000682134">
    <property type="component" value="Unassembled WGS sequence"/>
</dbReference>
<accession>A0A940SHL2</accession>
<dbReference type="InterPro" id="IPR000014">
    <property type="entry name" value="PAS"/>
</dbReference>
<dbReference type="SMART" id="SM00267">
    <property type="entry name" value="GGDEF"/>
    <property type="match status" value="1"/>
</dbReference>
<dbReference type="InterPro" id="IPR050469">
    <property type="entry name" value="Diguanylate_Cyclase"/>
</dbReference>
<dbReference type="InterPro" id="IPR000160">
    <property type="entry name" value="GGDEF_dom"/>
</dbReference>
<proteinExistence type="predicted"/>
<dbReference type="AlphaFoldDB" id="A0A940SHL2"/>
<keyword evidence="3" id="KW-1185">Reference proteome</keyword>
<gene>
    <name evidence="2" type="ORF">J5Y03_00275</name>
</gene>
<dbReference type="GO" id="GO:0005886">
    <property type="term" value="C:plasma membrane"/>
    <property type="evidence" value="ECO:0007669"/>
    <property type="project" value="TreeGrafter"/>
</dbReference>
<dbReference type="EMBL" id="JAGIYQ010000001">
    <property type="protein sequence ID" value="MBP0723616.1"/>
    <property type="molecule type" value="Genomic_DNA"/>
</dbReference>